<sequence length="446" mass="45714">MSGLVNKVKEALLHDKTDSTHATGQTKNSAEPRTGFLGHGTTGHDGSYATGDHYVTGGDNSNRGADGPATRTDGPHSSNMANKVDPRVDSDGDRSQNLGANPHGTATTGNTTTPATRGLSATTGHTTTTGHHSSNLDESRALGSNTATGPHSSKLVNKVDPRVDSDLDGSRTLGANTTAAHSTTAGHNATGMVSGAAGHAVMEDANRGFDGPASKTDGPHSSNMANKLDPRVDSDRDHSKNLGANPSGSATTDTTTDTTKKPASGTGGQHAFFTGAIPPGTGLIGTTGTHNQGAPEGTYGHHNSRLANVADPRIDSDAGGSHDMGSNTHSTMAGVAGTHGSTGTHTGPTGTRHDAPGPAPNTAGPHKSDMMNKLDPRVDSDLDGSKTIGGDKTDHLLANKDPTDAAQVPPSVLRKHIGDVQIQHDDAEHEREERHSISHQEQHRGL</sequence>
<feature type="compositionally biased region" description="Low complexity" evidence="1">
    <location>
        <begin position="99"/>
        <end position="132"/>
    </location>
</feature>
<evidence type="ECO:0008006" key="4">
    <source>
        <dbReference type="Google" id="ProtNLM"/>
    </source>
</evidence>
<keyword evidence="3" id="KW-1185">Reference proteome</keyword>
<organism evidence="2 3">
    <name type="scientific">Drechmeria coniospora</name>
    <name type="common">Nematophagous fungus</name>
    <name type="synonym">Meria coniospora</name>
    <dbReference type="NCBI Taxonomy" id="98403"/>
    <lineage>
        <taxon>Eukaryota</taxon>
        <taxon>Fungi</taxon>
        <taxon>Dikarya</taxon>
        <taxon>Ascomycota</taxon>
        <taxon>Pezizomycotina</taxon>
        <taxon>Sordariomycetes</taxon>
        <taxon>Hypocreomycetidae</taxon>
        <taxon>Hypocreales</taxon>
        <taxon>Ophiocordycipitaceae</taxon>
        <taxon>Drechmeria</taxon>
    </lineage>
</organism>
<proteinExistence type="predicted"/>
<evidence type="ECO:0000313" key="3">
    <source>
        <dbReference type="Proteomes" id="UP000076580"/>
    </source>
</evidence>
<feature type="compositionally biased region" description="Basic and acidic residues" evidence="1">
    <location>
        <begin position="416"/>
        <end position="446"/>
    </location>
</feature>
<evidence type="ECO:0000256" key="1">
    <source>
        <dbReference type="SAM" id="MobiDB-lite"/>
    </source>
</evidence>
<feature type="compositionally biased region" description="Low complexity" evidence="1">
    <location>
        <begin position="274"/>
        <end position="289"/>
    </location>
</feature>
<feature type="compositionally biased region" description="Polar residues" evidence="1">
    <location>
        <begin position="173"/>
        <end position="187"/>
    </location>
</feature>
<dbReference type="STRING" id="98403.A0A151GT88"/>
<feature type="compositionally biased region" description="Polar residues" evidence="1">
    <location>
        <begin position="142"/>
        <end position="155"/>
    </location>
</feature>
<protein>
    <recommendedName>
        <fullName evidence="4">Cell surface protein</fullName>
    </recommendedName>
</protein>
<name>A0A151GT88_DRECN</name>
<accession>A0A151GT88</accession>
<dbReference type="Proteomes" id="UP000076580">
    <property type="component" value="Chromosome 01"/>
</dbReference>
<evidence type="ECO:0000313" key="2">
    <source>
        <dbReference type="EMBL" id="KYK60336.1"/>
    </source>
</evidence>
<feature type="compositionally biased region" description="Polar residues" evidence="1">
    <location>
        <begin position="20"/>
        <end position="31"/>
    </location>
</feature>
<gene>
    <name evidence="2" type="ORF">DCS_01473</name>
</gene>
<feature type="compositionally biased region" description="Low complexity" evidence="1">
    <location>
        <begin position="334"/>
        <end position="350"/>
    </location>
</feature>
<reference evidence="2 3" key="1">
    <citation type="journal article" date="2016" name="Sci. Rep.">
        <title>Insights into Adaptations to a Near-Obligate Nematode Endoparasitic Lifestyle from the Finished Genome of Drechmeria coniospora.</title>
        <authorList>
            <person name="Zhang L."/>
            <person name="Zhou Z."/>
            <person name="Guo Q."/>
            <person name="Fokkens L."/>
            <person name="Miskei M."/>
            <person name="Pocsi I."/>
            <person name="Zhang W."/>
            <person name="Chen M."/>
            <person name="Wang L."/>
            <person name="Sun Y."/>
            <person name="Donzelli B.G."/>
            <person name="Gibson D.M."/>
            <person name="Nelson D.R."/>
            <person name="Luo J.G."/>
            <person name="Rep M."/>
            <person name="Liu H."/>
            <person name="Yang S."/>
            <person name="Wang J."/>
            <person name="Krasnoff S.B."/>
            <person name="Xu Y."/>
            <person name="Molnar I."/>
            <person name="Lin M."/>
        </authorList>
    </citation>
    <scope>NUCLEOTIDE SEQUENCE [LARGE SCALE GENOMIC DNA]</scope>
    <source>
        <strain evidence="2 3">ARSEF 6962</strain>
    </source>
</reference>
<feature type="compositionally biased region" description="Basic and acidic residues" evidence="1">
    <location>
        <begin position="7"/>
        <end position="19"/>
    </location>
</feature>
<dbReference type="GeneID" id="63714116"/>
<dbReference type="InParanoid" id="A0A151GT88"/>
<comment type="caution">
    <text evidence="2">The sequence shown here is derived from an EMBL/GenBank/DDBJ whole genome shotgun (WGS) entry which is preliminary data.</text>
</comment>
<feature type="region of interest" description="Disordered" evidence="1">
    <location>
        <begin position="204"/>
        <end position="446"/>
    </location>
</feature>
<feature type="compositionally biased region" description="Basic and acidic residues" evidence="1">
    <location>
        <begin position="84"/>
        <end position="94"/>
    </location>
</feature>
<dbReference type="EMBL" id="LAYC01000001">
    <property type="protein sequence ID" value="KYK60336.1"/>
    <property type="molecule type" value="Genomic_DNA"/>
</dbReference>
<feature type="compositionally biased region" description="Basic and acidic residues" evidence="1">
    <location>
        <begin position="366"/>
        <end position="403"/>
    </location>
</feature>
<dbReference type="PANTHER" id="PTHR39606">
    <property type="entry name" value="SURFACE PROTEIN, PUTATIVE-RELATED"/>
    <property type="match status" value="1"/>
</dbReference>
<feature type="compositionally biased region" description="Low complexity" evidence="1">
    <location>
        <begin position="246"/>
        <end position="264"/>
    </location>
</feature>
<feature type="region of interest" description="Disordered" evidence="1">
    <location>
        <begin position="1"/>
        <end position="192"/>
    </location>
</feature>
<dbReference type="AlphaFoldDB" id="A0A151GT88"/>
<dbReference type="PANTHER" id="PTHR39606:SF1">
    <property type="entry name" value="CELL SURFACE PROTEIN"/>
    <property type="match status" value="1"/>
</dbReference>
<feature type="compositionally biased region" description="Basic and acidic residues" evidence="1">
    <location>
        <begin position="228"/>
        <end position="240"/>
    </location>
</feature>
<dbReference type="RefSeq" id="XP_040659688.1">
    <property type="nucleotide sequence ID" value="XM_040798805.1"/>
</dbReference>
<feature type="compositionally biased region" description="Basic and acidic residues" evidence="1">
    <location>
        <begin position="157"/>
        <end position="169"/>
    </location>
</feature>